<sequence length="167" mass="19324">MLDFTEEQNQAPSFILIYILTWCAWHNQLFSHFISAEGDFLTRMSTAFSEMGENQFILVLFFTCIIFLGRLAFNYFSFRSRELLNSAEDTFENIREDQKFAKNSDIANLMDALTKTKQQLVEAKEREKDAIKDKNDTLKKLLSLQNELDEANADIAVLTKSQQLSAK</sequence>
<evidence type="ECO:0000313" key="3">
    <source>
        <dbReference type="EMBL" id="TYK66698.1"/>
    </source>
</evidence>
<keyword evidence="2" id="KW-1133">Transmembrane helix</keyword>
<feature type="transmembrane region" description="Helical" evidence="2">
    <location>
        <begin position="55"/>
        <end position="73"/>
    </location>
</feature>
<evidence type="ECO:0000256" key="1">
    <source>
        <dbReference type="SAM" id="Coils"/>
    </source>
</evidence>
<proteinExistence type="predicted"/>
<keyword evidence="2" id="KW-0812">Transmembrane</keyword>
<gene>
    <name evidence="3" type="ORF">CWS31_004040</name>
</gene>
<keyword evidence="1" id="KW-0175">Coiled coil</keyword>
<evidence type="ECO:0000256" key="2">
    <source>
        <dbReference type="SAM" id="Phobius"/>
    </source>
</evidence>
<dbReference type="EMBL" id="PJAI02000003">
    <property type="protein sequence ID" value="TYK66698.1"/>
    <property type="molecule type" value="Genomic_DNA"/>
</dbReference>
<dbReference type="Proteomes" id="UP000815846">
    <property type="component" value="Unassembled WGS sequence"/>
</dbReference>
<keyword evidence="4" id="KW-1185">Reference proteome</keyword>
<evidence type="ECO:0000313" key="4">
    <source>
        <dbReference type="Proteomes" id="UP000815846"/>
    </source>
</evidence>
<comment type="caution">
    <text evidence="3">The sequence shown here is derived from an EMBL/GenBank/DDBJ whole genome shotgun (WGS) entry which is preliminary data.</text>
</comment>
<protein>
    <submittedName>
        <fullName evidence="3">Uncharacterized protein</fullName>
    </submittedName>
</protein>
<organism evidence="3 4">
    <name type="scientific">Colwellia echini</name>
    <dbReference type="NCBI Taxonomy" id="1982103"/>
    <lineage>
        <taxon>Bacteria</taxon>
        <taxon>Pseudomonadati</taxon>
        <taxon>Pseudomonadota</taxon>
        <taxon>Gammaproteobacteria</taxon>
        <taxon>Alteromonadales</taxon>
        <taxon>Colwelliaceae</taxon>
        <taxon>Colwellia</taxon>
    </lineage>
</organism>
<keyword evidence="2" id="KW-0472">Membrane</keyword>
<feature type="coiled-coil region" evidence="1">
    <location>
        <begin position="106"/>
        <end position="161"/>
    </location>
</feature>
<name>A0ABY3MZR5_9GAMM</name>
<reference evidence="3 4" key="1">
    <citation type="submission" date="2019-08" db="EMBL/GenBank/DDBJ databases">
        <title>Microbe sample from Colwellia echini.</title>
        <authorList>
            <person name="Christiansen L."/>
            <person name="Pathiraja D."/>
            <person name="Schultz-Johansen M."/>
            <person name="Choi I.-G."/>
            <person name="Stougaard P."/>
        </authorList>
    </citation>
    <scope>NUCLEOTIDE SEQUENCE [LARGE SCALE GENOMIC DNA]</scope>
    <source>
        <strain evidence="3 4">A3</strain>
    </source>
</reference>
<accession>A0ABY3MZR5</accession>
<feature type="transmembrane region" description="Helical" evidence="2">
    <location>
        <begin position="12"/>
        <end position="35"/>
    </location>
</feature>